<gene>
    <name evidence="2" type="ORF">HGK34_03315</name>
</gene>
<proteinExistence type="predicted"/>
<evidence type="ECO:0000313" key="2">
    <source>
        <dbReference type="EMBL" id="MBL0885320.1"/>
    </source>
</evidence>
<evidence type="ECO:0000259" key="1">
    <source>
        <dbReference type="Pfam" id="PF00248"/>
    </source>
</evidence>
<organism evidence="2 3">
    <name type="scientific">Myceligenerans indicum</name>
    <dbReference type="NCBI Taxonomy" id="2593663"/>
    <lineage>
        <taxon>Bacteria</taxon>
        <taxon>Bacillati</taxon>
        <taxon>Actinomycetota</taxon>
        <taxon>Actinomycetes</taxon>
        <taxon>Micrococcales</taxon>
        <taxon>Promicromonosporaceae</taxon>
        <taxon>Myceligenerans</taxon>
    </lineage>
</organism>
<dbReference type="Gene3D" id="3.20.20.100">
    <property type="entry name" value="NADP-dependent oxidoreductase domain"/>
    <property type="match status" value="1"/>
</dbReference>
<dbReference type="SUPFAM" id="SSF51430">
    <property type="entry name" value="NAD(P)-linked oxidoreductase"/>
    <property type="match status" value="1"/>
</dbReference>
<accession>A0ABS1LGI0</accession>
<dbReference type="InterPro" id="IPR023210">
    <property type="entry name" value="NADP_OxRdtase_dom"/>
</dbReference>
<reference evidence="2 3" key="1">
    <citation type="journal article" date="2021" name="Arch. Microbiol.">
        <title>Myceligenerans indicum sp. nov., an actinobacterium isolated from mangrove sediment of Sundarbans, India.</title>
        <authorList>
            <person name="Asha K."/>
            <person name="Bhadury P."/>
        </authorList>
    </citation>
    <scope>NUCLEOTIDE SEQUENCE [LARGE SCALE GENOMIC DNA]</scope>
    <source>
        <strain evidence="2 3">I2</strain>
    </source>
</reference>
<dbReference type="Pfam" id="PF00248">
    <property type="entry name" value="Aldo_ket_red"/>
    <property type="match status" value="1"/>
</dbReference>
<dbReference type="Proteomes" id="UP000675409">
    <property type="component" value="Unassembled WGS sequence"/>
</dbReference>
<sequence length="329" mass="35230">MDTMNLALGAMKFGTTVDERTAFALLDQFMDAGGTWIDTADCYAFWDSASGHGGQSEEVLGRWLAARPGIRDRVRISTKFGAEPSVAGQWPASRTGLGGTAIRTQLERSLGRLGTDHVDLAWAHMEDRKIPVTDVADAMSALHDDGLAARLGMSNHASWRVATARIRALGQGREPVSALQHSYSYLHPRPGTPSPDHRFGFLSDDHLDLAATDGLEIWAYTPLLSGAYDNPAKEIPEHFGHPGTVRRLAALGEAADAVGLTRGQVVLAWLAGHAPAVRPILGGSKPEQLTAAIAAVRAGLPEDVRARLDAVEPLTPRLNHDLVPEPDAV</sequence>
<dbReference type="RefSeq" id="WP_201845149.1">
    <property type="nucleotide sequence ID" value="NZ_JABBYC010000002.1"/>
</dbReference>
<dbReference type="EMBL" id="JABBYC010000002">
    <property type="protein sequence ID" value="MBL0885320.1"/>
    <property type="molecule type" value="Genomic_DNA"/>
</dbReference>
<dbReference type="PANTHER" id="PTHR43364">
    <property type="entry name" value="NADH-SPECIFIC METHYLGLYOXAL REDUCTASE-RELATED"/>
    <property type="match status" value="1"/>
</dbReference>
<protein>
    <submittedName>
        <fullName evidence="2">Aldo/keto reductase</fullName>
    </submittedName>
</protein>
<name>A0ABS1LGI0_9MICO</name>
<dbReference type="InterPro" id="IPR036812">
    <property type="entry name" value="NAD(P)_OxRdtase_dom_sf"/>
</dbReference>
<dbReference type="InterPro" id="IPR050523">
    <property type="entry name" value="AKR_Detox_Biosynth"/>
</dbReference>
<dbReference type="PANTHER" id="PTHR43364:SF6">
    <property type="entry name" value="OXIDOREDUCTASE-RELATED"/>
    <property type="match status" value="1"/>
</dbReference>
<comment type="caution">
    <text evidence="2">The sequence shown here is derived from an EMBL/GenBank/DDBJ whole genome shotgun (WGS) entry which is preliminary data.</text>
</comment>
<keyword evidence="3" id="KW-1185">Reference proteome</keyword>
<feature type="domain" description="NADP-dependent oxidoreductase" evidence="1">
    <location>
        <begin position="6"/>
        <end position="311"/>
    </location>
</feature>
<evidence type="ECO:0000313" key="3">
    <source>
        <dbReference type="Proteomes" id="UP000675409"/>
    </source>
</evidence>